<reference evidence="2" key="1">
    <citation type="submission" date="2022-03" db="EMBL/GenBank/DDBJ databases">
        <title>Draft genome sequence of Aduncisulcus paluster, a free-living microaerophilic Fornicata.</title>
        <authorList>
            <person name="Yuyama I."/>
            <person name="Kume K."/>
            <person name="Tamura T."/>
            <person name="Inagaki Y."/>
            <person name="Hashimoto T."/>
        </authorList>
    </citation>
    <scope>NUCLEOTIDE SEQUENCE</scope>
    <source>
        <strain evidence="2">NY0171</strain>
    </source>
</reference>
<evidence type="ECO:0000256" key="1">
    <source>
        <dbReference type="SAM" id="MobiDB-lite"/>
    </source>
</evidence>
<evidence type="ECO:0000313" key="3">
    <source>
        <dbReference type="Proteomes" id="UP001057375"/>
    </source>
</evidence>
<dbReference type="EMBL" id="BQXS01012673">
    <property type="protein sequence ID" value="GKT26700.1"/>
    <property type="molecule type" value="Genomic_DNA"/>
</dbReference>
<protein>
    <submittedName>
        <fullName evidence="2">Uncharacterized protein</fullName>
    </submittedName>
</protein>
<sequence length="607" mass="67924">MDVAIFYSKCRYKAALFIRGEEKRSFKQSLAIVSEAIEEVSIEFWAENIILPEYSIDIVEDMLYHELLFTGSIVAGISNDPALFLSLSPIDLSLFPPRIPFPSDFFITSPSTASHPEVIGCLLNSSLDAKISTTEFPSKKNKSFKTRSLDELLGVLKLEALSLDEKGEIRKKLNLVLNPNISRSKHRIRKKSCSKSQKITPSIETKLSPYLRHVQEIERKEREKKFHLSHSAPDSFVEPEYEYEYEYDTCIAQPRSKDVCTSSPPQIQDSLSLLKPSRITVDDKSPAPCSLTSTMVSLPSPSVLDHTQFTLLPDGSVEHQSAGKRRHLQIECGIKLESVECTRKPSIHQVTKVDQPVSANEISFDSISPIISQANKSDLFAPSMRPSLAPISALICSRLGIHVIPTMSSLDTHTCLDSLSAIYSALSRLEKGQQLHEYSIPSSHAPKHDILLHSHVMTDVQVLWLELWSALVSESHCSLKSIVQCASVCVGISEDICEKFISTFYLLMITRDMEIKECAQAATLAIAKFEGRFPDDISQYSQKRHIMSGMSTEEGDLGTKYDNPISTNASESQAQIKSSTYFEENDNISKLDIMDEMKGDSKEEEEE</sequence>
<evidence type="ECO:0000313" key="2">
    <source>
        <dbReference type="EMBL" id="GKT26700.1"/>
    </source>
</evidence>
<name>A0ABQ5K6K2_9EUKA</name>
<organism evidence="2 3">
    <name type="scientific">Aduncisulcus paluster</name>
    <dbReference type="NCBI Taxonomy" id="2918883"/>
    <lineage>
        <taxon>Eukaryota</taxon>
        <taxon>Metamonada</taxon>
        <taxon>Carpediemonas-like organisms</taxon>
        <taxon>Aduncisulcus</taxon>
    </lineage>
</organism>
<keyword evidence="3" id="KW-1185">Reference proteome</keyword>
<feature type="compositionally biased region" description="Basic and acidic residues" evidence="1">
    <location>
        <begin position="587"/>
        <end position="601"/>
    </location>
</feature>
<accession>A0ABQ5K6K2</accession>
<feature type="compositionally biased region" description="Polar residues" evidence="1">
    <location>
        <begin position="564"/>
        <end position="582"/>
    </location>
</feature>
<comment type="caution">
    <text evidence="2">The sequence shown here is derived from an EMBL/GenBank/DDBJ whole genome shotgun (WGS) entry which is preliminary data.</text>
</comment>
<gene>
    <name evidence="2" type="ORF">ADUPG1_013445</name>
</gene>
<dbReference type="Proteomes" id="UP001057375">
    <property type="component" value="Unassembled WGS sequence"/>
</dbReference>
<proteinExistence type="predicted"/>
<feature type="region of interest" description="Disordered" evidence="1">
    <location>
        <begin position="548"/>
        <end position="607"/>
    </location>
</feature>